<feature type="domain" description="GRF-type" evidence="14">
    <location>
        <begin position="5"/>
        <end position="48"/>
    </location>
</feature>
<dbReference type="GO" id="GO:0016887">
    <property type="term" value="F:ATP hydrolysis activity"/>
    <property type="evidence" value="ECO:0007669"/>
    <property type="project" value="InterPro"/>
</dbReference>
<keyword evidence="16" id="KW-1185">Reference proteome</keyword>
<dbReference type="PANTHER" id="PTHR43394:SF19">
    <property type="entry name" value="ABC TRANSPORTER B FAMILY"/>
    <property type="match status" value="1"/>
</dbReference>
<dbReference type="InterPro" id="IPR003439">
    <property type="entry name" value="ABC_transporter-like_ATP-bd"/>
</dbReference>
<keyword evidence="7 15" id="KW-0067">ATP-binding</keyword>
<evidence type="ECO:0000256" key="8">
    <source>
        <dbReference type="ARBA" id="ARBA00022989"/>
    </source>
</evidence>
<reference evidence="15 16" key="1">
    <citation type="journal article" date="2018" name="Mol. Plant">
        <title>The genome of Artemisia annua provides insight into the evolution of Asteraceae family and artemisinin biosynthesis.</title>
        <authorList>
            <person name="Shen Q."/>
            <person name="Zhang L."/>
            <person name="Liao Z."/>
            <person name="Wang S."/>
            <person name="Yan T."/>
            <person name="Shi P."/>
            <person name="Liu M."/>
            <person name="Fu X."/>
            <person name="Pan Q."/>
            <person name="Wang Y."/>
            <person name="Lv Z."/>
            <person name="Lu X."/>
            <person name="Zhang F."/>
            <person name="Jiang W."/>
            <person name="Ma Y."/>
            <person name="Chen M."/>
            <person name="Hao X."/>
            <person name="Li L."/>
            <person name="Tang Y."/>
            <person name="Lv G."/>
            <person name="Zhou Y."/>
            <person name="Sun X."/>
            <person name="Brodelius P.E."/>
            <person name="Rose J.K.C."/>
            <person name="Tang K."/>
        </authorList>
    </citation>
    <scope>NUCLEOTIDE SEQUENCE [LARGE SCALE GENOMIC DNA]</scope>
    <source>
        <strain evidence="16">cv. Huhao1</strain>
        <tissue evidence="15">Leaf</tissue>
    </source>
</reference>
<feature type="transmembrane region" description="Helical" evidence="11">
    <location>
        <begin position="291"/>
        <end position="313"/>
    </location>
</feature>
<evidence type="ECO:0000256" key="1">
    <source>
        <dbReference type="ARBA" id="ARBA00004141"/>
    </source>
</evidence>
<dbReference type="Pfam" id="PF00005">
    <property type="entry name" value="ABC_tran"/>
    <property type="match status" value="1"/>
</dbReference>
<evidence type="ECO:0000259" key="12">
    <source>
        <dbReference type="PROSITE" id="PS50893"/>
    </source>
</evidence>
<keyword evidence="3" id="KW-0479">Metal-binding</keyword>
<dbReference type="SUPFAM" id="SSF52540">
    <property type="entry name" value="P-loop containing nucleoside triphosphate hydrolases"/>
    <property type="match status" value="1"/>
</dbReference>
<evidence type="ECO:0000313" key="16">
    <source>
        <dbReference type="Proteomes" id="UP000245207"/>
    </source>
</evidence>
<dbReference type="AlphaFoldDB" id="A0A2U1KG76"/>
<dbReference type="SMART" id="SM00382">
    <property type="entry name" value="AAA"/>
    <property type="match status" value="1"/>
</dbReference>
<dbReference type="EMBL" id="PKPP01019419">
    <property type="protein sequence ID" value="PWA35759.1"/>
    <property type="molecule type" value="Genomic_DNA"/>
</dbReference>
<evidence type="ECO:0000256" key="11">
    <source>
        <dbReference type="SAM" id="Phobius"/>
    </source>
</evidence>
<evidence type="ECO:0000259" key="13">
    <source>
        <dbReference type="PROSITE" id="PS50929"/>
    </source>
</evidence>
<evidence type="ECO:0000256" key="6">
    <source>
        <dbReference type="ARBA" id="ARBA00022833"/>
    </source>
</evidence>
<dbReference type="OrthoDB" id="6500128at2759"/>
<evidence type="ECO:0000256" key="10">
    <source>
        <dbReference type="PROSITE-ProRule" id="PRU01343"/>
    </source>
</evidence>
<evidence type="ECO:0000256" key="2">
    <source>
        <dbReference type="ARBA" id="ARBA00022692"/>
    </source>
</evidence>
<keyword evidence="9 11" id="KW-0472">Membrane</keyword>
<dbReference type="Gene3D" id="1.20.1560.10">
    <property type="entry name" value="ABC transporter type 1, transmembrane domain"/>
    <property type="match status" value="1"/>
</dbReference>
<dbReference type="PROSITE" id="PS50893">
    <property type="entry name" value="ABC_TRANSPORTER_2"/>
    <property type="match status" value="1"/>
</dbReference>
<feature type="domain" description="ABC transmembrane type-1" evidence="13">
    <location>
        <begin position="143"/>
        <end position="438"/>
    </location>
</feature>
<evidence type="ECO:0000256" key="3">
    <source>
        <dbReference type="ARBA" id="ARBA00022723"/>
    </source>
</evidence>
<dbReference type="Gene3D" id="3.40.50.300">
    <property type="entry name" value="P-loop containing nucleotide triphosphate hydrolases"/>
    <property type="match status" value="1"/>
</dbReference>
<dbReference type="InterPro" id="IPR039421">
    <property type="entry name" value="Type_1_exporter"/>
</dbReference>
<dbReference type="PANTHER" id="PTHR43394">
    <property type="entry name" value="ATP-DEPENDENT PERMEASE MDL1, MITOCHONDRIAL"/>
    <property type="match status" value="1"/>
</dbReference>
<keyword evidence="5 10" id="KW-0863">Zinc-finger</keyword>
<evidence type="ECO:0000259" key="14">
    <source>
        <dbReference type="PROSITE" id="PS51999"/>
    </source>
</evidence>
<feature type="transmembrane region" description="Helical" evidence="11">
    <location>
        <begin position="183"/>
        <end position="209"/>
    </location>
</feature>
<dbReference type="GO" id="GO:0008270">
    <property type="term" value="F:zinc ion binding"/>
    <property type="evidence" value="ECO:0007669"/>
    <property type="project" value="UniProtKB-KW"/>
</dbReference>
<comment type="subcellular location">
    <subcellularLocation>
        <location evidence="1">Membrane</location>
        <topology evidence="1">Multi-pass membrane protein</topology>
    </subcellularLocation>
</comment>
<evidence type="ECO:0000256" key="5">
    <source>
        <dbReference type="ARBA" id="ARBA00022771"/>
    </source>
</evidence>
<dbReference type="PROSITE" id="PS50929">
    <property type="entry name" value="ABC_TM1F"/>
    <property type="match status" value="1"/>
</dbReference>
<keyword evidence="8 11" id="KW-1133">Transmembrane helix</keyword>
<keyword evidence="4" id="KW-0547">Nucleotide-binding</keyword>
<evidence type="ECO:0000256" key="9">
    <source>
        <dbReference type="ARBA" id="ARBA00023136"/>
    </source>
</evidence>
<dbReference type="PROSITE" id="PS51999">
    <property type="entry name" value="ZF_GRF"/>
    <property type="match status" value="1"/>
</dbReference>
<dbReference type="InterPro" id="IPR027417">
    <property type="entry name" value="P-loop_NTPase"/>
</dbReference>
<dbReference type="CDD" id="cd18572">
    <property type="entry name" value="ABC_6TM_TAP"/>
    <property type="match status" value="1"/>
</dbReference>
<protein>
    <submittedName>
        <fullName evidence="15">ATP-binding cassette subfamily C member 8</fullName>
    </submittedName>
</protein>
<dbReference type="GO" id="GO:0005524">
    <property type="term" value="F:ATP binding"/>
    <property type="evidence" value="ECO:0007669"/>
    <property type="project" value="UniProtKB-KW"/>
</dbReference>
<dbReference type="Proteomes" id="UP000245207">
    <property type="component" value="Unassembled WGS sequence"/>
</dbReference>
<feature type="transmembrane region" description="Helical" evidence="11">
    <location>
        <begin position="139"/>
        <end position="163"/>
    </location>
</feature>
<accession>A0A2U1KG76</accession>
<feature type="domain" description="ABC transporter" evidence="12">
    <location>
        <begin position="507"/>
        <end position="737"/>
    </location>
</feature>
<dbReference type="PROSITE" id="PS00211">
    <property type="entry name" value="ABC_TRANSPORTER_1"/>
    <property type="match status" value="1"/>
</dbReference>
<comment type="caution">
    <text evidence="15">The sequence shown here is derived from an EMBL/GenBank/DDBJ whole genome shotgun (WGS) entry which is preliminary data.</text>
</comment>
<keyword evidence="6" id="KW-0862">Zinc</keyword>
<evidence type="ECO:0000313" key="15">
    <source>
        <dbReference type="EMBL" id="PWA35759.1"/>
    </source>
</evidence>
<dbReference type="InterPro" id="IPR010666">
    <property type="entry name" value="Znf_GRF"/>
</dbReference>
<feature type="transmembrane region" description="Helical" evidence="11">
    <location>
        <begin position="465"/>
        <end position="487"/>
    </location>
</feature>
<dbReference type="Pfam" id="PF00664">
    <property type="entry name" value="ABC_membrane"/>
    <property type="match status" value="2"/>
</dbReference>
<dbReference type="STRING" id="35608.A0A2U1KG76"/>
<organism evidence="15 16">
    <name type="scientific">Artemisia annua</name>
    <name type="common">Sweet wormwood</name>
    <dbReference type="NCBI Taxonomy" id="35608"/>
    <lineage>
        <taxon>Eukaryota</taxon>
        <taxon>Viridiplantae</taxon>
        <taxon>Streptophyta</taxon>
        <taxon>Embryophyta</taxon>
        <taxon>Tracheophyta</taxon>
        <taxon>Spermatophyta</taxon>
        <taxon>Magnoliopsida</taxon>
        <taxon>eudicotyledons</taxon>
        <taxon>Gunneridae</taxon>
        <taxon>Pentapetalae</taxon>
        <taxon>asterids</taxon>
        <taxon>campanulids</taxon>
        <taxon>Asterales</taxon>
        <taxon>Asteraceae</taxon>
        <taxon>Asteroideae</taxon>
        <taxon>Anthemideae</taxon>
        <taxon>Artemisiinae</taxon>
        <taxon>Artemisia</taxon>
    </lineage>
</organism>
<dbReference type="SUPFAM" id="SSF90123">
    <property type="entry name" value="ABC transporter transmembrane region"/>
    <property type="match status" value="2"/>
</dbReference>
<dbReference type="InterPro" id="IPR011527">
    <property type="entry name" value="ABC1_TM_dom"/>
</dbReference>
<dbReference type="InterPro" id="IPR036640">
    <property type="entry name" value="ABC1_TM_sf"/>
</dbReference>
<name>A0A2U1KG76_ARTAN</name>
<evidence type="ECO:0000256" key="4">
    <source>
        <dbReference type="ARBA" id="ARBA00022741"/>
    </source>
</evidence>
<evidence type="ECO:0000256" key="7">
    <source>
        <dbReference type="ARBA" id="ARBA00022840"/>
    </source>
</evidence>
<keyword evidence="2 11" id="KW-0812">Transmembrane</keyword>
<dbReference type="GO" id="GO:0015421">
    <property type="term" value="F:ABC-type oligopeptide transporter activity"/>
    <property type="evidence" value="ECO:0007669"/>
    <property type="project" value="TreeGrafter"/>
</dbReference>
<dbReference type="InterPro" id="IPR003593">
    <property type="entry name" value="AAA+_ATPase"/>
</dbReference>
<dbReference type="GO" id="GO:0016020">
    <property type="term" value="C:membrane"/>
    <property type="evidence" value="ECO:0007669"/>
    <property type="project" value="UniProtKB-SubCell"/>
</dbReference>
<dbReference type="Pfam" id="PF06839">
    <property type="entry name" value="Zn_ribbon_GRF"/>
    <property type="match status" value="1"/>
</dbReference>
<sequence length="737" mass="83729">MANLCGCGEIAKCRTSWTQFNPGRRFLGCPNFMDPTRNCNYFRWVDGPLPNRWYQGTMYQLHVNLVNAQDQVVQANNQHSRTAFYNRVWKKIVKVYVCVSRNNWWNLDNDNDNELKVGDEVTVWHVITRIWGLVSHDKLVVYIGFCSLSLAAVSEIWMPSLLASSIFAAQNGEIFVFYRNVKVLVFLCFVSGICTGLRSACFGIANMVLDISFYDREPVGNLTSRLGADCQKLSHIVSNNLHLIVRNSIQVVTLVKIYLRPLFYNLVYSYPQFNLKQFFQGIGALINLLTLSWPLALSACFICTLLCMIFLVYGRYQKKAAKLIQESTAHANEVSQETLSLVRTVRVNGTERQEHERYKQWLDKLGLVSVRESAAYGLWNFSFNTLYRLTQVSAIVLGGMSILTGQASAEQLTKYVLYCEWLIFAAWRLADNFSSLLQCVGASEKVFQLTDVLPSEQFSEKGMEIVFFFFPESSFVHPALIAIFVAYRSEVTEVKAAIRVCKCLLSLFFTDNCNSTYSLHMSTLKEVNISIHPNEVMAIVGLSGSGKSTLIHLLLGLYEPTQGQILIDGHPLKDLDFRWLRKNIGYVGQDRLHFDSFIVQEPHLFRMDIKSNISYGCSRNIKQEDIEWAAKQAYAHEFICSLPNGYETIVDDELLSGGQKQRIAIARAIVRDTVILILDEPTSALDAESEYYIQELMVGLKNDMKTKRSILFIAHRLSTARAADRIVVMDNGQVAEV</sequence>
<gene>
    <name evidence="15" type="ORF">CTI12_AA606460</name>
</gene>
<dbReference type="InterPro" id="IPR017871">
    <property type="entry name" value="ABC_transporter-like_CS"/>
</dbReference>
<proteinExistence type="predicted"/>